<name>A0A0D2JNR3_9BACT</name>
<dbReference type="SUPFAM" id="SSF52518">
    <property type="entry name" value="Thiamin diphosphate-binding fold (THDP-binding)"/>
    <property type="match status" value="1"/>
</dbReference>
<gene>
    <name evidence="7" type="ORF">X474_25835</name>
</gene>
<dbReference type="Pfam" id="PF00676">
    <property type="entry name" value="E1_dh"/>
    <property type="match status" value="1"/>
</dbReference>
<dbReference type="AlphaFoldDB" id="A0A0D2JNR3"/>
<evidence type="ECO:0000313" key="8">
    <source>
        <dbReference type="Proteomes" id="UP000032233"/>
    </source>
</evidence>
<dbReference type="PATRIC" id="fig|1429043.3.peg.5457"/>
<reference evidence="7 8" key="1">
    <citation type="submission" date="2013-11" db="EMBL/GenBank/DDBJ databases">
        <title>Metagenomic analysis of a methanogenic consortium involved in long chain n-alkane degradation.</title>
        <authorList>
            <person name="Davidova I.A."/>
            <person name="Callaghan A.V."/>
            <person name="Wawrik B."/>
            <person name="Pruitt S."/>
            <person name="Marks C."/>
            <person name="Duncan K.E."/>
            <person name="Suflita J.M."/>
        </authorList>
    </citation>
    <scope>NUCLEOTIDE SEQUENCE [LARGE SCALE GENOMIC DNA]</scope>
    <source>
        <strain evidence="7 8">SPR</strain>
    </source>
</reference>
<keyword evidence="4" id="KW-0560">Oxidoreductase</keyword>
<dbReference type="FunFam" id="3.40.50.970:FF:000013">
    <property type="entry name" value="Pyruvate dehydrogenase E1 component subunit alpha"/>
    <property type="match status" value="1"/>
</dbReference>
<dbReference type="RefSeq" id="WP_044352383.1">
    <property type="nucleotide sequence ID" value="NZ_AZAC01000067.1"/>
</dbReference>
<evidence type="ECO:0000256" key="3">
    <source>
        <dbReference type="ARBA" id="ARBA00014159"/>
    </source>
</evidence>
<protein>
    <recommendedName>
        <fullName evidence="3">Pyruvate dehydrogenase E1 component subunit alpha</fullName>
    </recommendedName>
</protein>
<dbReference type="PANTHER" id="PTHR11516">
    <property type="entry name" value="PYRUVATE DEHYDROGENASE E1 COMPONENT, ALPHA SUBUNIT BACTERIAL AND ORGANELLAR"/>
    <property type="match status" value="1"/>
</dbReference>
<feature type="domain" description="Dehydrogenase E1 component" evidence="6">
    <location>
        <begin position="14"/>
        <end position="310"/>
    </location>
</feature>
<accession>A0A0D2JNR3</accession>
<dbReference type="InterPro" id="IPR029061">
    <property type="entry name" value="THDP-binding"/>
</dbReference>
<dbReference type="Proteomes" id="UP000032233">
    <property type="component" value="Unassembled WGS sequence"/>
</dbReference>
<dbReference type="CDD" id="cd02000">
    <property type="entry name" value="TPP_E1_PDC_ADC_BCADC"/>
    <property type="match status" value="1"/>
</dbReference>
<comment type="cofactor">
    <cofactor evidence="1">
        <name>thiamine diphosphate</name>
        <dbReference type="ChEBI" id="CHEBI:58937"/>
    </cofactor>
</comment>
<evidence type="ECO:0000256" key="1">
    <source>
        <dbReference type="ARBA" id="ARBA00001964"/>
    </source>
</evidence>
<dbReference type="GO" id="GO:0004739">
    <property type="term" value="F:pyruvate dehydrogenase (acetyl-transferring) activity"/>
    <property type="evidence" value="ECO:0007669"/>
    <property type="project" value="TreeGrafter"/>
</dbReference>
<comment type="subunit">
    <text evidence="2">Heterodimer of an alpha and a beta chain.</text>
</comment>
<dbReference type="EMBL" id="AZAC01000067">
    <property type="protein sequence ID" value="KIX11130.1"/>
    <property type="molecule type" value="Genomic_DNA"/>
</dbReference>
<keyword evidence="5" id="KW-0786">Thiamine pyrophosphate</keyword>
<evidence type="ECO:0000313" key="7">
    <source>
        <dbReference type="EMBL" id="KIX11130.1"/>
    </source>
</evidence>
<dbReference type="InParanoid" id="A0A0D2JNR3"/>
<evidence type="ECO:0000259" key="6">
    <source>
        <dbReference type="Pfam" id="PF00676"/>
    </source>
</evidence>
<evidence type="ECO:0000256" key="2">
    <source>
        <dbReference type="ARBA" id="ARBA00011870"/>
    </source>
</evidence>
<dbReference type="InterPro" id="IPR001017">
    <property type="entry name" value="DH_E1"/>
</dbReference>
<dbReference type="OrthoDB" id="9766715at2"/>
<dbReference type="InterPro" id="IPR050642">
    <property type="entry name" value="PDH_E1_Alpha_Subunit"/>
</dbReference>
<comment type="caution">
    <text evidence="7">The sequence shown here is derived from an EMBL/GenBank/DDBJ whole genome shotgun (WGS) entry which is preliminary data.</text>
</comment>
<keyword evidence="8" id="KW-1185">Reference proteome</keyword>
<organism evidence="7 8">
    <name type="scientific">Dethiosulfatarculus sandiegensis</name>
    <dbReference type="NCBI Taxonomy" id="1429043"/>
    <lineage>
        <taxon>Bacteria</taxon>
        <taxon>Pseudomonadati</taxon>
        <taxon>Thermodesulfobacteriota</taxon>
        <taxon>Desulfarculia</taxon>
        <taxon>Desulfarculales</taxon>
        <taxon>Desulfarculaceae</taxon>
        <taxon>Dethiosulfatarculus</taxon>
    </lineage>
</organism>
<evidence type="ECO:0000256" key="4">
    <source>
        <dbReference type="ARBA" id="ARBA00023002"/>
    </source>
</evidence>
<dbReference type="Gene3D" id="3.40.50.970">
    <property type="match status" value="1"/>
</dbReference>
<dbReference type="PANTHER" id="PTHR11516:SF60">
    <property type="entry name" value="PYRUVATE DEHYDROGENASE E1 COMPONENT SUBUNIT ALPHA"/>
    <property type="match status" value="1"/>
</dbReference>
<dbReference type="GO" id="GO:0006086">
    <property type="term" value="P:pyruvate decarboxylation to acetyl-CoA"/>
    <property type="evidence" value="ECO:0007669"/>
    <property type="project" value="TreeGrafter"/>
</dbReference>
<dbReference type="STRING" id="1429043.X474_25835"/>
<evidence type="ECO:0000256" key="5">
    <source>
        <dbReference type="ARBA" id="ARBA00023052"/>
    </source>
</evidence>
<proteinExistence type="predicted"/>
<sequence length="320" mass="34389">MSLSNEQMVEIYTTMVKIRMFEENVSELFAAGKIPGFVHLYIGEEAVASGVCACLNKDDYITSTHRGHGHLIAKGGDLQLMMAELFGRSTGYCKGKGGSMHIADVELGILGANGIVGGGPPLATGAAIACEHDQKQAVSVCFFGDGASNQGTTHEAMNLAACWKLPVVFVNENNLYGISCCTDKSTCVADLADRAASYDIPGVVVDGNDVVAVYEAATEAIARARKGDGPSWIECKTYRHHGHFEGDPCTYRTDDELQEWKAKDPLPRMEAKLIDNKVLSADEVEGIKAKVKEELEKAISFAESSPMADPADLLEDVYTV</sequence>